<dbReference type="Proteomes" id="UP000616114">
    <property type="component" value="Unassembled WGS sequence"/>
</dbReference>
<dbReference type="InterPro" id="IPR046550">
    <property type="entry name" value="DUF6704"/>
</dbReference>
<name>A0A8J2TZ41_9MICO</name>
<keyword evidence="1" id="KW-1133">Transmembrane helix</keyword>
<organism evidence="2 3">
    <name type="scientific">Sediminivirga luteola</name>
    <dbReference type="NCBI Taxonomy" id="1774748"/>
    <lineage>
        <taxon>Bacteria</taxon>
        <taxon>Bacillati</taxon>
        <taxon>Actinomycetota</taxon>
        <taxon>Actinomycetes</taxon>
        <taxon>Micrococcales</taxon>
        <taxon>Brevibacteriaceae</taxon>
        <taxon>Sediminivirga</taxon>
    </lineage>
</organism>
<evidence type="ECO:0000256" key="1">
    <source>
        <dbReference type="SAM" id="Phobius"/>
    </source>
</evidence>
<accession>A0A8J2TZ41</accession>
<dbReference type="NCBIfam" id="NF041681">
    <property type="entry name" value="HGxxPAAW"/>
    <property type="match status" value="1"/>
</dbReference>
<proteinExistence type="predicted"/>
<reference evidence="2" key="2">
    <citation type="submission" date="2020-09" db="EMBL/GenBank/DDBJ databases">
        <authorList>
            <person name="Sun Q."/>
            <person name="Zhou Y."/>
        </authorList>
    </citation>
    <scope>NUCLEOTIDE SEQUENCE</scope>
    <source>
        <strain evidence="2">CGMCC 1.12785</strain>
    </source>
</reference>
<reference evidence="2" key="1">
    <citation type="journal article" date="2014" name="Int. J. Syst. Evol. Microbiol.">
        <title>Complete genome sequence of Corynebacterium casei LMG S-19264T (=DSM 44701T), isolated from a smear-ripened cheese.</title>
        <authorList>
            <consortium name="US DOE Joint Genome Institute (JGI-PGF)"/>
            <person name="Walter F."/>
            <person name="Albersmeier A."/>
            <person name="Kalinowski J."/>
            <person name="Ruckert C."/>
        </authorList>
    </citation>
    <scope>NUCLEOTIDE SEQUENCE</scope>
    <source>
        <strain evidence="2">CGMCC 1.12785</strain>
    </source>
</reference>
<evidence type="ECO:0000313" key="2">
    <source>
        <dbReference type="EMBL" id="GGA17916.1"/>
    </source>
</evidence>
<dbReference type="AlphaFoldDB" id="A0A8J2TZ41"/>
<protein>
    <submittedName>
        <fullName evidence="2">Uncharacterized protein</fullName>
    </submittedName>
</protein>
<keyword evidence="3" id="KW-1185">Reference proteome</keyword>
<dbReference type="EMBL" id="BMFY01000008">
    <property type="protein sequence ID" value="GGA17916.1"/>
    <property type="molecule type" value="Genomic_DNA"/>
</dbReference>
<sequence>MSASSSQPATDLDKDKIDYEAIADPGHGNTVAAWTGVFIMLFGGIISLIGNILDSWPVFFAGFGVAAVGLVVGYLLRRAGKGRHRTL</sequence>
<feature type="transmembrane region" description="Helical" evidence="1">
    <location>
        <begin position="31"/>
        <end position="50"/>
    </location>
</feature>
<keyword evidence="1" id="KW-0472">Membrane</keyword>
<gene>
    <name evidence="2" type="ORF">GCM10011333_21330</name>
</gene>
<feature type="transmembrane region" description="Helical" evidence="1">
    <location>
        <begin position="56"/>
        <end position="76"/>
    </location>
</feature>
<keyword evidence="1" id="KW-0812">Transmembrane</keyword>
<evidence type="ECO:0000313" key="3">
    <source>
        <dbReference type="Proteomes" id="UP000616114"/>
    </source>
</evidence>
<dbReference type="Pfam" id="PF20447">
    <property type="entry name" value="DUF6704"/>
    <property type="match status" value="1"/>
</dbReference>
<dbReference type="RefSeq" id="WP_188550865.1">
    <property type="nucleotide sequence ID" value="NZ_BMFY01000008.1"/>
</dbReference>
<comment type="caution">
    <text evidence="2">The sequence shown here is derived from an EMBL/GenBank/DDBJ whole genome shotgun (WGS) entry which is preliminary data.</text>
</comment>